<dbReference type="Proteomes" id="UP000291334">
    <property type="component" value="Unassembled WGS sequence"/>
</dbReference>
<dbReference type="Proteomes" id="UP000293172">
    <property type="component" value="Unassembled WGS sequence"/>
</dbReference>
<keyword evidence="8" id="KW-1185">Reference proteome</keyword>
<dbReference type="EMBL" id="QJUM01000018">
    <property type="protein sequence ID" value="TBV03765.1"/>
    <property type="molecule type" value="Genomic_DNA"/>
</dbReference>
<dbReference type="EMBL" id="QJUL01000021">
    <property type="protein sequence ID" value="TBU90591.1"/>
    <property type="molecule type" value="Genomic_DNA"/>
</dbReference>
<dbReference type="PANTHER" id="PTHR43408">
    <property type="entry name" value="FMN REDUCTASE (NADPH)"/>
    <property type="match status" value="1"/>
</dbReference>
<dbReference type="NCBIfam" id="TIGR03566">
    <property type="entry name" value="FMN_reduc_MsuE"/>
    <property type="match status" value="1"/>
</dbReference>
<keyword evidence="4" id="KW-0560">Oxidoreductase</keyword>
<sequence>MSTPLNVVTVAASPQQPSRTQALAEAILGEFAAHLPLAPHRVSLGDIARGLGAAQRRDELPESVERHLRAIENADLLIVAVPVYRGSYPGLFKHLFDLIDQDALIQTPVLLAATGGSSRHALVIEHQLRPLFGFFQALTLPLGVYGSESDFQDYQVSDDALRIRIRLAVERALPLFANGPQAARRIA</sequence>
<evidence type="ECO:0000313" key="7">
    <source>
        <dbReference type="EMBL" id="TBV03765.1"/>
    </source>
</evidence>
<dbReference type="InterPro" id="IPR019912">
    <property type="entry name" value="FMN_Rdtase_MsuE-like"/>
</dbReference>
<evidence type="ECO:0000256" key="2">
    <source>
        <dbReference type="ARBA" id="ARBA00022630"/>
    </source>
</evidence>
<proteinExistence type="inferred from homology"/>
<dbReference type="Pfam" id="PF03358">
    <property type="entry name" value="FMN_red"/>
    <property type="match status" value="1"/>
</dbReference>
<gene>
    <name evidence="6" type="primary">msuE</name>
    <name evidence="7" type="ORF">DNK34_15660</name>
    <name evidence="6" type="ORF">DNK44_15275</name>
</gene>
<evidence type="ECO:0000256" key="1">
    <source>
        <dbReference type="ARBA" id="ARBA00005990"/>
    </source>
</evidence>
<evidence type="ECO:0000256" key="4">
    <source>
        <dbReference type="ARBA" id="ARBA00023002"/>
    </source>
</evidence>
<dbReference type="RefSeq" id="WP_131176297.1">
    <property type="nucleotide sequence ID" value="NZ_QJUL01000021.1"/>
</dbReference>
<keyword evidence="2" id="KW-0285">Flavoprotein</keyword>
<dbReference type="InterPro" id="IPR051814">
    <property type="entry name" value="NAD(P)H-dep_FMN_reductase"/>
</dbReference>
<comment type="similarity">
    <text evidence="1">Belongs to the SsuE family.</text>
</comment>
<dbReference type="InterPro" id="IPR005025">
    <property type="entry name" value="FMN_Rdtase-like_dom"/>
</dbReference>
<comment type="caution">
    <text evidence="6">The sequence shown here is derived from an EMBL/GenBank/DDBJ whole genome shotgun (WGS) entry which is preliminary data.</text>
</comment>
<keyword evidence="3" id="KW-0288">FMN</keyword>
<feature type="domain" description="NADPH-dependent FMN reductase-like" evidence="5">
    <location>
        <begin position="6"/>
        <end position="147"/>
    </location>
</feature>
<dbReference type="Gene3D" id="3.40.50.360">
    <property type="match status" value="1"/>
</dbReference>
<dbReference type="InterPro" id="IPR029039">
    <property type="entry name" value="Flavoprotein-like_sf"/>
</dbReference>
<organism evidence="6 9">
    <name type="scientific">Phytopseudomonas dryadis</name>
    <dbReference type="NCBI Taxonomy" id="2487520"/>
    <lineage>
        <taxon>Bacteria</taxon>
        <taxon>Pseudomonadati</taxon>
        <taxon>Pseudomonadota</taxon>
        <taxon>Gammaproteobacteria</taxon>
        <taxon>Pseudomonadales</taxon>
        <taxon>Pseudomonadaceae</taxon>
        <taxon>Phytopseudomonas</taxon>
    </lineage>
</organism>
<dbReference type="PANTHER" id="PTHR43408:SF2">
    <property type="entry name" value="FMN REDUCTASE (NADPH)"/>
    <property type="match status" value="1"/>
</dbReference>
<dbReference type="SUPFAM" id="SSF52218">
    <property type="entry name" value="Flavoproteins"/>
    <property type="match status" value="1"/>
</dbReference>
<evidence type="ECO:0000313" key="9">
    <source>
        <dbReference type="Proteomes" id="UP000293172"/>
    </source>
</evidence>
<dbReference type="OrthoDB" id="1643408at2"/>
<protein>
    <submittedName>
        <fullName evidence="6">FMN reductase</fullName>
    </submittedName>
</protein>
<evidence type="ECO:0000256" key="3">
    <source>
        <dbReference type="ARBA" id="ARBA00022643"/>
    </source>
</evidence>
<reference evidence="8 9" key="1">
    <citation type="submission" date="2018-06" db="EMBL/GenBank/DDBJ databases">
        <title>Three novel Pseudomonas species isolated from symptomatic oak.</title>
        <authorList>
            <person name="Bueno-Gonzalez V."/>
            <person name="Brady C."/>
        </authorList>
    </citation>
    <scope>NUCLEOTIDE SEQUENCE [LARGE SCALE GENOMIC DNA]</scope>
    <source>
        <strain evidence="7 8">P26B</strain>
        <strain evidence="6 9">P6B</strain>
    </source>
</reference>
<accession>A0A4Q9R048</accession>
<evidence type="ECO:0000259" key="5">
    <source>
        <dbReference type="Pfam" id="PF03358"/>
    </source>
</evidence>
<dbReference type="GO" id="GO:0016655">
    <property type="term" value="F:oxidoreductase activity, acting on NAD(P)H, quinone or similar compound as acceptor"/>
    <property type="evidence" value="ECO:0007669"/>
    <property type="project" value="UniProtKB-ARBA"/>
</dbReference>
<name>A0A4Q9R048_9GAMM</name>
<dbReference type="AlphaFoldDB" id="A0A4Q9R048"/>
<evidence type="ECO:0000313" key="8">
    <source>
        <dbReference type="Proteomes" id="UP000291334"/>
    </source>
</evidence>
<evidence type="ECO:0000313" key="6">
    <source>
        <dbReference type="EMBL" id="TBU90591.1"/>
    </source>
</evidence>